<dbReference type="InterPro" id="IPR019554">
    <property type="entry name" value="Soluble_ligand-bd"/>
</dbReference>
<dbReference type="PANTHER" id="PTHR33619">
    <property type="entry name" value="POLYSACCHARIDE EXPORT PROTEIN GFCE-RELATED"/>
    <property type="match status" value="1"/>
</dbReference>
<dbReference type="EMBL" id="VBPA01000369">
    <property type="protein sequence ID" value="TMQ68888.1"/>
    <property type="molecule type" value="Genomic_DNA"/>
</dbReference>
<dbReference type="Pfam" id="PF10531">
    <property type="entry name" value="SLBB"/>
    <property type="match status" value="1"/>
</dbReference>
<protein>
    <recommendedName>
        <fullName evidence="1">Soluble ligand binding domain-containing protein</fullName>
    </recommendedName>
</protein>
<accession>A0A538TZ54</accession>
<dbReference type="InterPro" id="IPR049712">
    <property type="entry name" value="Poly_export"/>
</dbReference>
<proteinExistence type="predicted"/>
<gene>
    <name evidence="2" type="ORF">E6K80_13480</name>
</gene>
<dbReference type="Gene3D" id="3.10.560.10">
    <property type="entry name" value="Outer membrane lipoprotein wza domain like"/>
    <property type="match status" value="1"/>
</dbReference>
<dbReference type="Proteomes" id="UP000319836">
    <property type="component" value="Unassembled WGS sequence"/>
</dbReference>
<organism evidence="2 3">
    <name type="scientific">Eiseniibacteriota bacterium</name>
    <dbReference type="NCBI Taxonomy" id="2212470"/>
    <lineage>
        <taxon>Bacteria</taxon>
        <taxon>Candidatus Eiseniibacteriota</taxon>
    </lineage>
</organism>
<name>A0A538TZ54_UNCEI</name>
<evidence type="ECO:0000313" key="2">
    <source>
        <dbReference type="EMBL" id="TMQ68888.1"/>
    </source>
</evidence>
<dbReference type="PANTHER" id="PTHR33619:SF3">
    <property type="entry name" value="POLYSACCHARIDE EXPORT PROTEIN GFCE-RELATED"/>
    <property type="match status" value="1"/>
</dbReference>
<feature type="domain" description="Soluble ligand binding" evidence="1">
    <location>
        <begin position="2"/>
        <end position="49"/>
    </location>
</feature>
<dbReference type="AlphaFoldDB" id="A0A538TZ54"/>
<evidence type="ECO:0000259" key="1">
    <source>
        <dbReference type="Pfam" id="PF10531"/>
    </source>
</evidence>
<comment type="caution">
    <text evidence="2">The sequence shown here is derived from an EMBL/GenBank/DDBJ whole genome shotgun (WGS) entry which is preliminary data.</text>
</comment>
<evidence type="ECO:0000313" key="3">
    <source>
        <dbReference type="Proteomes" id="UP000319836"/>
    </source>
</evidence>
<reference evidence="2 3" key="1">
    <citation type="journal article" date="2019" name="Nat. Microbiol.">
        <title>Mediterranean grassland soil C-N compound turnover is dependent on rainfall and depth, and is mediated by genomically divergent microorganisms.</title>
        <authorList>
            <person name="Diamond S."/>
            <person name="Andeer P.F."/>
            <person name="Li Z."/>
            <person name="Crits-Christoph A."/>
            <person name="Burstein D."/>
            <person name="Anantharaman K."/>
            <person name="Lane K.R."/>
            <person name="Thomas B.C."/>
            <person name="Pan C."/>
            <person name="Northen T.R."/>
            <person name="Banfield J.F."/>
        </authorList>
    </citation>
    <scope>NUCLEOTIDE SEQUENCE [LARGE SCALE GENOMIC DNA]</scope>
    <source>
        <strain evidence="2">WS_10</strain>
    </source>
</reference>
<sequence>MSGEVKNPGGYSVQEGLTVLSVCTLAGGFTDYAAPNRVKLLRTENGRIRTIEIDLSKVRRGRTPDLAVMAGDHIDVPHRRY</sequence>
<dbReference type="GO" id="GO:0015159">
    <property type="term" value="F:polysaccharide transmembrane transporter activity"/>
    <property type="evidence" value="ECO:0007669"/>
    <property type="project" value="InterPro"/>
</dbReference>